<dbReference type="EMBL" id="UIDG01000654">
    <property type="protein sequence ID" value="SUS08954.1"/>
    <property type="molecule type" value="Genomic_DNA"/>
</dbReference>
<dbReference type="CDD" id="cd00555">
    <property type="entry name" value="Maf"/>
    <property type="match status" value="1"/>
</dbReference>
<reference evidence="3" key="1">
    <citation type="submission" date="2018-07" db="EMBL/GenBank/DDBJ databases">
        <authorList>
            <person name="Quirk P.G."/>
            <person name="Krulwich T.A."/>
        </authorList>
    </citation>
    <scope>NUCLEOTIDE SEQUENCE</scope>
</reference>
<evidence type="ECO:0000313" key="3">
    <source>
        <dbReference type="EMBL" id="SUS08954.1"/>
    </source>
</evidence>
<proteinExistence type="inferred from homology"/>
<accession>A0A380TMK2</accession>
<dbReference type="Gene3D" id="3.90.950.10">
    <property type="match status" value="1"/>
</dbReference>
<dbReference type="GO" id="GO:0047429">
    <property type="term" value="F:nucleoside triphosphate diphosphatase activity"/>
    <property type="evidence" value="ECO:0007669"/>
    <property type="project" value="InterPro"/>
</dbReference>
<name>A0A380TMK2_9ZZZZ</name>
<dbReference type="InterPro" id="IPR003697">
    <property type="entry name" value="Maf-like"/>
</dbReference>
<sequence>MPPSPLILASASPRRRALLEQIGFVPDRIMDAGIDEQPRPRELPRALALRLAVAKAEAVAASFPQAVVLGADTVVARGRRILPKPASAEEAAACLQLLSGARHRVYGGIAVCAQGGRRAVRLVTTAVAFKRLTADEIARYLASGEWSGKAAGYAIQGLAAAFVRQITGSYTNVVGLSLFETAQLLTGFGVQPRAPVAVAEES</sequence>
<keyword evidence="2" id="KW-0378">Hydrolase</keyword>
<dbReference type="PANTHER" id="PTHR43213:SF5">
    <property type="entry name" value="BIFUNCTIONAL DTTP_UTP PYROPHOSPHATASE_METHYLTRANSFERASE PROTEIN-RELATED"/>
    <property type="match status" value="1"/>
</dbReference>
<dbReference type="PANTHER" id="PTHR43213">
    <property type="entry name" value="BIFUNCTIONAL DTTP/UTP PYROPHOSPHATASE/METHYLTRANSFERASE PROTEIN-RELATED"/>
    <property type="match status" value="1"/>
</dbReference>
<evidence type="ECO:0000256" key="2">
    <source>
        <dbReference type="ARBA" id="ARBA00022801"/>
    </source>
</evidence>
<dbReference type="AlphaFoldDB" id="A0A380TMK2"/>
<protein>
    <submittedName>
        <fullName evidence="3">Maf-like protein Rru_A2768</fullName>
    </submittedName>
</protein>
<dbReference type="PIRSF" id="PIRSF006305">
    <property type="entry name" value="Maf"/>
    <property type="match status" value="1"/>
</dbReference>
<dbReference type="NCBIfam" id="TIGR00172">
    <property type="entry name" value="maf"/>
    <property type="match status" value="1"/>
</dbReference>
<evidence type="ECO:0000256" key="1">
    <source>
        <dbReference type="ARBA" id="ARBA00001968"/>
    </source>
</evidence>
<gene>
    <name evidence="3" type="ORF">DF3PB_980007</name>
</gene>
<dbReference type="HAMAP" id="MF_00528">
    <property type="entry name" value="Maf"/>
    <property type="match status" value="1"/>
</dbReference>
<dbReference type="Pfam" id="PF02545">
    <property type="entry name" value="Maf"/>
    <property type="match status" value="1"/>
</dbReference>
<organism evidence="3">
    <name type="scientific">metagenome</name>
    <dbReference type="NCBI Taxonomy" id="256318"/>
    <lineage>
        <taxon>unclassified sequences</taxon>
        <taxon>metagenomes</taxon>
    </lineage>
</organism>
<dbReference type="InterPro" id="IPR029001">
    <property type="entry name" value="ITPase-like_fam"/>
</dbReference>
<dbReference type="SUPFAM" id="SSF52972">
    <property type="entry name" value="ITPase-like"/>
    <property type="match status" value="1"/>
</dbReference>
<comment type="cofactor">
    <cofactor evidence="1">
        <name>a divalent metal cation</name>
        <dbReference type="ChEBI" id="CHEBI:60240"/>
    </cofactor>
</comment>